<evidence type="ECO:0000256" key="1">
    <source>
        <dbReference type="SAM" id="Phobius"/>
    </source>
</evidence>
<name>A0A1R2BCC8_9CILI</name>
<organism evidence="2 3">
    <name type="scientific">Stentor coeruleus</name>
    <dbReference type="NCBI Taxonomy" id="5963"/>
    <lineage>
        <taxon>Eukaryota</taxon>
        <taxon>Sar</taxon>
        <taxon>Alveolata</taxon>
        <taxon>Ciliophora</taxon>
        <taxon>Postciliodesmatophora</taxon>
        <taxon>Heterotrichea</taxon>
        <taxon>Heterotrichida</taxon>
        <taxon>Stentoridae</taxon>
        <taxon>Stentor</taxon>
    </lineage>
</organism>
<proteinExistence type="predicted"/>
<accession>A0A1R2BCC8</accession>
<dbReference type="AlphaFoldDB" id="A0A1R2BCC8"/>
<dbReference type="EMBL" id="MPUH01000752">
    <property type="protein sequence ID" value="OMJ74431.1"/>
    <property type="molecule type" value="Genomic_DNA"/>
</dbReference>
<dbReference type="Proteomes" id="UP000187209">
    <property type="component" value="Unassembled WGS sequence"/>
</dbReference>
<evidence type="ECO:0000313" key="3">
    <source>
        <dbReference type="Proteomes" id="UP000187209"/>
    </source>
</evidence>
<comment type="caution">
    <text evidence="2">The sequence shown here is derived from an EMBL/GenBank/DDBJ whole genome shotgun (WGS) entry which is preliminary data.</text>
</comment>
<feature type="transmembrane region" description="Helical" evidence="1">
    <location>
        <begin position="20"/>
        <end position="39"/>
    </location>
</feature>
<keyword evidence="1" id="KW-0472">Membrane</keyword>
<keyword evidence="1" id="KW-0812">Transmembrane</keyword>
<evidence type="ECO:0000313" key="2">
    <source>
        <dbReference type="EMBL" id="OMJ74431.1"/>
    </source>
</evidence>
<keyword evidence="1" id="KW-1133">Transmembrane helix</keyword>
<keyword evidence="3" id="KW-1185">Reference proteome</keyword>
<sequence>MRRFFTRRYPPGWEPQNEHMFVLKASSIIFSVSIFIAYYRWKKTEAKRKALETEYQPVDPNKIIPQSQDLVPIYHDKLRKAVSEGSDKFILEELGFKIVSSPEEWVYHTTKGISPDSKDAYMSFVRKELEKLPNS</sequence>
<gene>
    <name evidence="2" type="ORF">SteCoe_26648</name>
</gene>
<protein>
    <submittedName>
        <fullName evidence="2">Uncharacterized protein</fullName>
    </submittedName>
</protein>
<reference evidence="2 3" key="1">
    <citation type="submission" date="2016-11" db="EMBL/GenBank/DDBJ databases">
        <title>The macronuclear genome of Stentor coeruleus: a giant cell with tiny introns.</title>
        <authorList>
            <person name="Slabodnick M."/>
            <person name="Ruby J.G."/>
            <person name="Reiff S.B."/>
            <person name="Swart E.C."/>
            <person name="Gosai S."/>
            <person name="Prabakaran S."/>
            <person name="Witkowska E."/>
            <person name="Larue G.E."/>
            <person name="Fisher S."/>
            <person name="Freeman R.M."/>
            <person name="Gunawardena J."/>
            <person name="Chu W."/>
            <person name="Stover N.A."/>
            <person name="Gregory B.D."/>
            <person name="Nowacki M."/>
            <person name="Derisi J."/>
            <person name="Roy S.W."/>
            <person name="Marshall W.F."/>
            <person name="Sood P."/>
        </authorList>
    </citation>
    <scope>NUCLEOTIDE SEQUENCE [LARGE SCALE GENOMIC DNA]</scope>
    <source>
        <strain evidence="2">WM001</strain>
    </source>
</reference>